<evidence type="ECO:0000256" key="1">
    <source>
        <dbReference type="SAM" id="MobiDB-lite"/>
    </source>
</evidence>
<evidence type="ECO:0000256" key="2">
    <source>
        <dbReference type="SAM" id="Phobius"/>
    </source>
</evidence>
<proteinExistence type="predicted"/>
<name>A0A165FW31_9BASI</name>
<dbReference type="Proteomes" id="UP000076842">
    <property type="component" value="Unassembled WGS sequence"/>
</dbReference>
<keyword evidence="2" id="KW-0472">Membrane</keyword>
<accession>A0A165FW31</accession>
<keyword evidence="2" id="KW-0812">Transmembrane</keyword>
<gene>
    <name evidence="3" type="ORF">CALCODRAFT_289280</name>
</gene>
<reference evidence="3 4" key="1">
    <citation type="journal article" date="2016" name="Mol. Biol. Evol.">
        <title>Comparative Genomics of Early-Diverging Mushroom-Forming Fungi Provides Insights into the Origins of Lignocellulose Decay Capabilities.</title>
        <authorList>
            <person name="Nagy L.G."/>
            <person name="Riley R."/>
            <person name="Tritt A."/>
            <person name="Adam C."/>
            <person name="Daum C."/>
            <person name="Floudas D."/>
            <person name="Sun H."/>
            <person name="Yadav J.S."/>
            <person name="Pangilinan J."/>
            <person name="Larsson K.H."/>
            <person name="Matsuura K."/>
            <person name="Barry K."/>
            <person name="Labutti K."/>
            <person name="Kuo R."/>
            <person name="Ohm R.A."/>
            <person name="Bhattacharya S.S."/>
            <person name="Shirouzu T."/>
            <person name="Yoshinaga Y."/>
            <person name="Martin F.M."/>
            <person name="Grigoriev I.V."/>
            <person name="Hibbett D.S."/>
        </authorList>
    </citation>
    <scope>NUCLEOTIDE SEQUENCE [LARGE SCALE GENOMIC DNA]</scope>
    <source>
        <strain evidence="3 4">HHB12733</strain>
    </source>
</reference>
<dbReference type="InParanoid" id="A0A165FW31"/>
<dbReference type="EMBL" id="KV423966">
    <property type="protein sequence ID" value="KZT57274.1"/>
    <property type="molecule type" value="Genomic_DNA"/>
</dbReference>
<organism evidence="3 4">
    <name type="scientific">Calocera cornea HHB12733</name>
    <dbReference type="NCBI Taxonomy" id="1353952"/>
    <lineage>
        <taxon>Eukaryota</taxon>
        <taxon>Fungi</taxon>
        <taxon>Dikarya</taxon>
        <taxon>Basidiomycota</taxon>
        <taxon>Agaricomycotina</taxon>
        <taxon>Dacrymycetes</taxon>
        <taxon>Dacrymycetales</taxon>
        <taxon>Dacrymycetaceae</taxon>
        <taxon>Calocera</taxon>
    </lineage>
</organism>
<sequence length="213" mass="22393">MLTVGGTCCVSSGGTCCVSSTTICDDGGAEVLTRILFFSCLSSPVVEERSRLRDGEEDGGPDETGSARFSAGHRRRTVPFLVGTVYSTATWFAASATLLSVCFLLRVSAWEEGICASVVGGTFLVPFCMGASVFAVGRLLEGVPLTCSSESIMAMASSTTFAASNALFVRLILLSSSLMRFILVSRILTSFSIAASASFTDCCRPISCLTSFR</sequence>
<evidence type="ECO:0000313" key="3">
    <source>
        <dbReference type="EMBL" id="KZT57274.1"/>
    </source>
</evidence>
<evidence type="ECO:0000313" key="4">
    <source>
        <dbReference type="Proteomes" id="UP000076842"/>
    </source>
</evidence>
<feature type="transmembrane region" description="Helical" evidence="2">
    <location>
        <begin position="114"/>
        <end position="140"/>
    </location>
</feature>
<feature type="region of interest" description="Disordered" evidence="1">
    <location>
        <begin position="51"/>
        <end position="70"/>
    </location>
</feature>
<protein>
    <submittedName>
        <fullName evidence="3">Uncharacterized protein</fullName>
    </submittedName>
</protein>
<keyword evidence="4" id="KW-1185">Reference proteome</keyword>
<feature type="transmembrane region" description="Helical" evidence="2">
    <location>
        <begin position="152"/>
        <end position="174"/>
    </location>
</feature>
<keyword evidence="2" id="KW-1133">Transmembrane helix</keyword>
<dbReference type="AlphaFoldDB" id="A0A165FW31"/>
<feature type="transmembrane region" description="Helical" evidence="2">
    <location>
        <begin position="89"/>
        <end position="107"/>
    </location>
</feature>